<dbReference type="EMBL" id="JAGHKP010000002">
    <property type="protein sequence ID" value="MBO9153041.1"/>
    <property type="molecule type" value="Genomic_DNA"/>
</dbReference>
<feature type="transmembrane region" description="Helical" evidence="1">
    <location>
        <begin position="69"/>
        <end position="91"/>
    </location>
</feature>
<name>A0ABS3YEC7_9BACT</name>
<evidence type="ECO:0000256" key="1">
    <source>
        <dbReference type="SAM" id="Phobius"/>
    </source>
</evidence>
<dbReference type="InterPro" id="IPR025250">
    <property type="entry name" value="DUF4199"/>
</dbReference>
<organism evidence="2 3">
    <name type="scientific">Chitinophaga chungangae</name>
    <dbReference type="NCBI Taxonomy" id="2821488"/>
    <lineage>
        <taxon>Bacteria</taxon>
        <taxon>Pseudomonadati</taxon>
        <taxon>Bacteroidota</taxon>
        <taxon>Chitinophagia</taxon>
        <taxon>Chitinophagales</taxon>
        <taxon>Chitinophagaceae</taxon>
        <taxon>Chitinophaga</taxon>
    </lineage>
</organism>
<feature type="transmembrane region" description="Helical" evidence="1">
    <location>
        <begin position="7"/>
        <end position="29"/>
    </location>
</feature>
<evidence type="ECO:0000313" key="3">
    <source>
        <dbReference type="Proteomes" id="UP000679126"/>
    </source>
</evidence>
<dbReference type="Proteomes" id="UP000679126">
    <property type="component" value="Unassembled WGS sequence"/>
</dbReference>
<dbReference type="Gene3D" id="1.10.1760.20">
    <property type="match status" value="1"/>
</dbReference>
<proteinExistence type="predicted"/>
<keyword evidence="1" id="KW-0472">Membrane</keyword>
<gene>
    <name evidence="2" type="ORF">J7I43_12515</name>
</gene>
<accession>A0ABS3YEC7</accession>
<dbReference type="Pfam" id="PF13858">
    <property type="entry name" value="DUF4199"/>
    <property type="match status" value="1"/>
</dbReference>
<feature type="transmembrane region" description="Helical" evidence="1">
    <location>
        <begin position="35"/>
        <end position="57"/>
    </location>
</feature>
<sequence>MQSPRKLPWIYGVLIGLVSILFTLFFYITRWMTDLWTGYFVSAVIFIGTMIAVMHANKAYGGRVSLGRLFLSGLLAAFVAVVMVSTANLLFQLATEPVAGTGVDLPSEGNRISEYSDTKRQGFWIFTVTNIFFTNAVMGGLGAFIGAITVKRNQKTTDAK</sequence>
<keyword evidence="1" id="KW-1133">Transmembrane helix</keyword>
<protein>
    <submittedName>
        <fullName evidence="2">DUF4199 domain-containing protein</fullName>
    </submittedName>
</protein>
<reference evidence="3" key="1">
    <citation type="submission" date="2021-03" db="EMBL/GenBank/DDBJ databases">
        <title>Assistant Professor.</title>
        <authorList>
            <person name="Huq M.A."/>
        </authorList>
    </citation>
    <scope>NUCLEOTIDE SEQUENCE [LARGE SCALE GENOMIC DNA]</scope>
    <source>
        <strain evidence="3">MAH-28</strain>
    </source>
</reference>
<feature type="transmembrane region" description="Helical" evidence="1">
    <location>
        <begin position="123"/>
        <end position="150"/>
    </location>
</feature>
<comment type="caution">
    <text evidence="2">The sequence shown here is derived from an EMBL/GenBank/DDBJ whole genome shotgun (WGS) entry which is preliminary data.</text>
</comment>
<evidence type="ECO:0000313" key="2">
    <source>
        <dbReference type="EMBL" id="MBO9153041.1"/>
    </source>
</evidence>
<keyword evidence="1" id="KW-0812">Transmembrane</keyword>
<keyword evidence="3" id="KW-1185">Reference proteome</keyword>